<dbReference type="Gene3D" id="2.40.440.10">
    <property type="entry name" value="L,D-transpeptidase catalytic domain-like"/>
    <property type="match status" value="1"/>
</dbReference>
<keyword evidence="4 6" id="KW-0573">Peptidoglycan synthesis</keyword>
<evidence type="ECO:0000256" key="1">
    <source>
        <dbReference type="ARBA" id="ARBA00004752"/>
    </source>
</evidence>
<keyword evidence="5 6" id="KW-0961">Cell wall biogenesis/degradation</keyword>
<evidence type="ECO:0000259" key="7">
    <source>
        <dbReference type="PROSITE" id="PS52029"/>
    </source>
</evidence>
<name>A0A6J4SVC0_9ACTN</name>
<dbReference type="UniPathway" id="UPA00219"/>
<dbReference type="PANTHER" id="PTHR30582">
    <property type="entry name" value="L,D-TRANSPEPTIDASE"/>
    <property type="match status" value="1"/>
</dbReference>
<evidence type="ECO:0000256" key="3">
    <source>
        <dbReference type="ARBA" id="ARBA00022960"/>
    </source>
</evidence>
<evidence type="ECO:0000313" key="8">
    <source>
        <dbReference type="EMBL" id="CAA9506313.1"/>
    </source>
</evidence>
<keyword evidence="3 6" id="KW-0133">Cell shape</keyword>
<evidence type="ECO:0000256" key="6">
    <source>
        <dbReference type="PROSITE-ProRule" id="PRU01373"/>
    </source>
</evidence>
<evidence type="ECO:0000256" key="4">
    <source>
        <dbReference type="ARBA" id="ARBA00022984"/>
    </source>
</evidence>
<dbReference type="GO" id="GO:0071972">
    <property type="term" value="F:peptidoglycan L,D-transpeptidase activity"/>
    <property type="evidence" value="ECO:0007669"/>
    <property type="project" value="TreeGrafter"/>
</dbReference>
<reference evidence="8" key="1">
    <citation type="submission" date="2020-02" db="EMBL/GenBank/DDBJ databases">
        <authorList>
            <person name="Meier V. D."/>
        </authorList>
    </citation>
    <scope>NUCLEOTIDE SEQUENCE</scope>
    <source>
        <strain evidence="8">AVDCRST_MAG45</strain>
    </source>
</reference>
<dbReference type="GO" id="GO:0018104">
    <property type="term" value="P:peptidoglycan-protein cross-linking"/>
    <property type="evidence" value="ECO:0007669"/>
    <property type="project" value="TreeGrafter"/>
</dbReference>
<dbReference type="EMBL" id="CADCVU010000137">
    <property type="protein sequence ID" value="CAA9506313.1"/>
    <property type="molecule type" value="Genomic_DNA"/>
</dbReference>
<dbReference type="PROSITE" id="PS52029">
    <property type="entry name" value="LD_TPASE"/>
    <property type="match status" value="1"/>
</dbReference>
<dbReference type="GO" id="GO:0016740">
    <property type="term" value="F:transferase activity"/>
    <property type="evidence" value="ECO:0007669"/>
    <property type="project" value="UniProtKB-KW"/>
</dbReference>
<dbReference type="CDD" id="cd16913">
    <property type="entry name" value="YkuD_like"/>
    <property type="match status" value="1"/>
</dbReference>
<dbReference type="InterPro" id="IPR022029">
    <property type="entry name" value="YoaR-like_PG-bd"/>
</dbReference>
<evidence type="ECO:0000256" key="2">
    <source>
        <dbReference type="ARBA" id="ARBA00022679"/>
    </source>
</evidence>
<dbReference type="Pfam" id="PF03734">
    <property type="entry name" value="YkuD"/>
    <property type="match status" value="1"/>
</dbReference>
<proteinExistence type="predicted"/>
<evidence type="ECO:0000256" key="5">
    <source>
        <dbReference type="ARBA" id="ARBA00023316"/>
    </source>
</evidence>
<protein>
    <recommendedName>
        <fullName evidence="7">L,D-TPase catalytic domain-containing protein</fullName>
    </recommendedName>
</protein>
<feature type="domain" description="L,D-TPase catalytic" evidence="7">
    <location>
        <begin position="216"/>
        <end position="345"/>
    </location>
</feature>
<comment type="pathway">
    <text evidence="1 6">Cell wall biogenesis; peptidoglycan biosynthesis.</text>
</comment>
<gene>
    <name evidence="8" type="ORF">AVDCRST_MAG45-1623</name>
</gene>
<sequence>MRHRSVIVVAVILLGLVGGAAGVYAYDSGREDTIARGISAGGVDLGGMRAAQARVALEEAVGRPLRRPVKVRYAGRTFKLSARRAKLETDVDGMVAEAVARSRDGNLISRSVRDLSGAEERTELDPRVSYSRRAVARLVRRVKQEFDRPVREPSVAWSGTGVSIARGQSGRRIAARRLRRQIARELVLPGERVVRPRPKIVRTSTSRAELRRRYPKVITVDRSGFRLRLYRNLELVESYPIAVGKAGLETPAGLHEIQSKAVDPDWHVPDSDWAGKLAGKVIPGGRSDNPLKARWMAIYDGAGIHGTDEVSSLGSNASHGCIRMAVPAVKELYDRVSVGAPIYIS</sequence>
<keyword evidence="2" id="KW-0808">Transferase</keyword>
<dbReference type="Pfam" id="PF12229">
    <property type="entry name" value="PG_binding_4"/>
    <property type="match status" value="1"/>
</dbReference>
<dbReference type="SUPFAM" id="SSF141523">
    <property type="entry name" value="L,D-transpeptidase catalytic domain-like"/>
    <property type="match status" value="1"/>
</dbReference>
<dbReference type="GO" id="GO:0008360">
    <property type="term" value="P:regulation of cell shape"/>
    <property type="evidence" value="ECO:0007669"/>
    <property type="project" value="UniProtKB-UniRule"/>
</dbReference>
<accession>A0A6J4SVC0</accession>
<dbReference type="AlphaFoldDB" id="A0A6J4SVC0"/>
<dbReference type="GO" id="GO:0005576">
    <property type="term" value="C:extracellular region"/>
    <property type="evidence" value="ECO:0007669"/>
    <property type="project" value="TreeGrafter"/>
</dbReference>
<dbReference type="InterPro" id="IPR005490">
    <property type="entry name" value="LD_TPept_cat_dom"/>
</dbReference>
<organism evidence="8">
    <name type="scientific">uncultured Solirubrobacterales bacterium</name>
    <dbReference type="NCBI Taxonomy" id="768556"/>
    <lineage>
        <taxon>Bacteria</taxon>
        <taxon>Bacillati</taxon>
        <taxon>Actinomycetota</taxon>
        <taxon>Thermoleophilia</taxon>
        <taxon>Solirubrobacterales</taxon>
        <taxon>environmental samples</taxon>
    </lineage>
</organism>
<dbReference type="GO" id="GO:0071555">
    <property type="term" value="P:cell wall organization"/>
    <property type="evidence" value="ECO:0007669"/>
    <property type="project" value="UniProtKB-UniRule"/>
</dbReference>
<feature type="active site" description="Proton donor/acceptor" evidence="6">
    <location>
        <position position="305"/>
    </location>
</feature>
<feature type="active site" description="Nucleophile" evidence="6">
    <location>
        <position position="321"/>
    </location>
</feature>
<dbReference type="InterPro" id="IPR050979">
    <property type="entry name" value="LD-transpeptidase"/>
</dbReference>
<dbReference type="InterPro" id="IPR038063">
    <property type="entry name" value="Transpep_catalytic_dom"/>
</dbReference>